<dbReference type="SUPFAM" id="SSF144052">
    <property type="entry name" value="Thermophilic metalloprotease-like"/>
    <property type="match status" value="1"/>
</dbReference>
<evidence type="ECO:0000313" key="2">
    <source>
        <dbReference type="EMBL" id="MBC8589029.1"/>
    </source>
</evidence>
<gene>
    <name evidence="2" type="ORF">H8707_12470</name>
</gene>
<dbReference type="GO" id="GO:0046872">
    <property type="term" value="F:metal ion binding"/>
    <property type="evidence" value="ECO:0007669"/>
    <property type="project" value="UniProtKB-KW"/>
</dbReference>
<evidence type="ECO:0008006" key="4">
    <source>
        <dbReference type="Google" id="ProtNLM"/>
    </source>
</evidence>
<name>A0A926EZ93_9FIRM</name>
<accession>A0A926EZ93</accession>
<dbReference type="AlphaFoldDB" id="A0A926EZ93"/>
<keyword evidence="3" id="KW-1185">Reference proteome</keyword>
<sequence length="354" mass="38848">MDLNIGTETRNEYMNLELQKGAYTLAKEIMLIKPGENVVISGDTASDKRVIDAVAGAVYSIGGIPTIINYATAPTVGLQPPAPIAAAVAKADVWIEFTYSYIMHSKAFRDAMDFGTRYICLTGMDVEMLVNTISRIDYATMIELGEYMKSVLEQTDEIIIKCPNGTNLVAHNRGRKIRHSGQIATKKGYPVMLGGQISWCPVESTINGTLVFDGAIFPPLELGKLNNPITLHLEKGKIVKVEGGAEAKIFENWLHGFNDDNMFRLAHYSLGFNPGVTKVTGRIVEDERVFGCMEFGIGSQGAAIMGEFWTAASHTDGIVLKPTMIFDGKVFEEEGIYLDEKARELCKKLGVQGY</sequence>
<organism evidence="2 3">
    <name type="scientific">Paratissierella segnis</name>
    <dbReference type="NCBI Taxonomy" id="2763679"/>
    <lineage>
        <taxon>Bacteria</taxon>
        <taxon>Bacillati</taxon>
        <taxon>Bacillota</taxon>
        <taxon>Tissierellia</taxon>
        <taxon>Tissierellales</taxon>
        <taxon>Tissierellaceae</taxon>
        <taxon>Paratissierella</taxon>
    </lineage>
</organism>
<dbReference type="PANTHER" id="PTHR34448:SF1">
    <property type="entry name" value="BLL6088 PROTEIN"/>
    <property type="match status" value="1"/>
</dbReference>
<dbReference type="InterPro" id="IPR058739">
    <property type="entry name" value="NicX"/>
</dbReference>
<evidence type="ECO:0000256" key="1">
    <source>
        <dbReference type="ARBA" id="ARBA00022723"/>
    </source>
</evidence>
<dbReference type="Pfam" id="PF26233">
    <property type="entry name" value="NicX"/>
    <property type="match status" value="1"/>
</dbReference>
<evidence type="ECO:0000313" key="3">
    <source>
        <dbReference type="Proteomes" id="UP000601171"/>
    </source>
</evidence>
<dbReference type="RefSeq" id="WP_262430491.1">
    <property type="nucleotide sequence ID" value="NZ_JACRTG010000029.1"/>
</dbReference>
<dbReference type="InterPro" id="IPR052170">
    <property type="entry name" value="M29_Exopeptidase"/>
</dbReference>
<dbReference type="Proteomes" id="UP000601171">
    <property type="component" value="Unassembled WGS sequence"/>
</dbReference>
<proteinExistence type="predicted"/>
<keyword evidence="1" id="KW-0479">Metal-binding</keyword>
<dbReference type="PANTHER" id="PTHR34448">
    <property type="entry name" value="AMINOPEPTIDASE"/>
    <property type="match status" value="1"/>
</dbReference>
<dbReference type="EMBL" id="JACRTG010000029">
    <property type="protein sequence ID" value="MBC8589029.1"/>
    <property type="molecule type" value="Genomic_DNA"/>
</dbReference>
<reference evidence="2" key="1">
    <citation type="submission" date="2020-08" db="EMBL/GenBank/DDBJ databases">
        <title>Genome public.</title>
        <authorList>
            <person name="Liu C."/>
            <person name="Sun Q."/>
        </authorList>
    </citation>
    <scope>NUCLEOTIDE SEQUENCE</scope>
    <source>
        <strain evidence="2">BX21</strain>
    </source>
</reference>
<protein>
    <recommendedName>
        <fullName evidence="4">Aminopeptidase</fullName>
    </recommendedName>
</protein>
<comment type="caution">
    <text evidence="2">The sequence shown here is derived from an EMBL/GenBank/DDBJ whole genome shotgun (WGS) entry which is preliminary data.</text>
</comment>